<dbReference type="InterPro" id="IPR010359">
    <property type="entry name" value="IrrE_HExxH"/>
</dbReference>
<dbReference type="Gene3D" id="1.10.10.2910">
    <property type="match status" value="1"/>
</dbReference>
<evidence type="ECO:0000313" key="2">
    <source>
        <dbReference type="EMBL" id="MDE5417639.1"/>
    </source>
</evidence>
<feature type="domain" description="IrrE N-terminal-like" evidence="1">
    <location>
        <begin position="51"/>
        <end position="166"/>
    </location>
</feature>
<dbReference type="PANTHER" id="PTHR43236:SF1">
    <property type="entry name" value="BLL7220 PROTEIN"/>
    <property type="match status" value="1"/>
</dbReference>
<reference evidence="2 3" key="1">
    <citation type="submission" date="2022-01" db="EMBL/GenBank/DDBJ databases">
        <title>Labilibaculum sp. nov, a marine bacterium isolated from Antarctica.</title>
        <authorList>
            <person name="Dai W."/>
        </authorList>
    </citation>
    <scope>NUCLEOTIDE SEQUENCE [LARGE SCALE GENOMIC DNA]</scope>
    <source>
        <strain evidence="2 3">DW002</strain>
    </source>
</reference>
<dbReference type="PANTHER" id="PTHR43236">
    <property type="entry name" value="ANTITOXIN HIGA1"/>
    <property type="match status" value="1"/>
</dbReference>
<dbReference type="Proteomes" id="UP001528920">
    <property type="component" value="Unassembled WGS sequence"/>
</dbReference>
<protein>
    <submittedName>
        <fullName evidence="2">ImmA/IrrE family metallo-endopeptidase</fullName>
    </submittedName>
</protein>
<accession>A0ABT5VQD5</accession>
<dbReference type="RefSeq" id="WP_275108981.1">
    <property type="nucleotide sequence ID" value="NZ_JAKJSC010000001.1"/>
</dbReference>
<dbReference type="Pfam" id="PF06114">
    <property type="entry name" value="Peptidase_M78"/>
    <property type="match status" value="1"/>
</dbReference>
<proteinExistence type="predicted"/>
<dbReference type="InterPro" id="IPR052345">
    <property type="entry name" value="Rad_response_metalloprotease"/>
</dbReference>
<comment type="caution">
    <text evidence="2">The sequence shown here is derived from an EMBL/GenBank/DDBJ whole genome shotgun (WGS) entry which is preliminary data.</text>
</comment>
<evidence type="ECO:0000259" key="1">
    <source>
        <dbReference type="Pfam" id="PF06114"/>
    </source>
</evidence>
<dbReference type="EMBL" id="JAKJSC010000001">
    <property type="protein sequence ID" value="MDE5417639.1"/>
    <property type="molecule type" value="Genomic_DNA"/>
</dbReference>
<sequence length="264" mass="31342">MKINSRKKNQIREIAEFLAMEHDETITPLKKIAHLEDVPVFYDDYGNAFDGTLVYDNGYYIHLNTALGNTQDKERGRFTLAHELGHYFINTHRLALKEGLLEPHPSRYNKNKHQMIEREADFFASCLLMPQERFRLDCEFYRRFDYNIIEDLHKKYHVSITACAIRFADIGTHPIMVVYMEDNKIQWKWQSDDFQFWNLADGKINVPKDSLAGQYFRTGIGQKRTEELWGIDWFNDIRDEDLNSKIFEQVIPYKNKALSIVWFA</sequence>
<gene>
    <name evidence="2" type="ORF">L3049_06420</name>
</gene>
<keyword evidence="3" id="KW-1185">Reference proteome</keyword>
<name>A0ABT5VQD5_9BACT</name>
<evidence type="ECO:0000313" key="3">
    <source>
        <dbReference type="Proteomes" id="UP001528920"/>
    </source>
</evidence>
<organism evidence="2 3">
    <name type="scientific">Paralabilibaculum antarcticum</name>
    <dbReference type="NCBI Taxonomy" id="2912572"/>
    <lineage>
        <taxon>Bacteria</taxon>
        <taxon>Pseudomonadati</taxon>
        <taxon>Bacteroidota</taxon>
        <taxon>Bacteroidia</taxon>
        <taxon>Marinilabiliales</taxon>
        <taxon>Marinifilaceae</taxon>
        <taxon>Paralabilibaculum</taxon>
    </lineage>
</organism>